<protein>
    <recommendedName>
        <fullName evidence="2">Anti-sigma factor NepR domain-containing protein</fullName>
    </recommendedName>
</protein>
<evidence type="ECO:0000259" key="2">
    <source>
        <dbReference type="Pfam" id="PF18557"/>
    </source>
</evidence>
<sequence>MIDDNKGFTPRGGARRARTNDPNEAISRQLKSLYSSLEQEQIPDRFLDLLEQLDEAEKAASGKRGS</sequence>
<dbReference type="AlphaFoldDB" id="A0A327JU45"/>
<dbReference type="EMBL" id="NPEV01000002">
    <property type="protein sequence ID" value="RAI29767.1"/>
    <property type="molecule type" value="Genomic_DNA"/>
</dbReference>
<dbReference type="Pfam" id="PF18557">
    <property type="entry name" value="NepR"/>
    <property type="match status" value="1"/>
</dbReference>
<evidence type="ECO:0000256" key="1">
    <source>
        <dbReference type="SAM" id="MobiDB-lite"/>
    </source>
</evidence>
<organism evidence="3 4">
    <name type="scientific">Rhodobium orientis</name>
    <dbReference type="NCBI Taxonomy" id="34017"/>
    <lineage>
        <taxon>Bacteria</taxon>
        <taxon>Pseudomonadati</taxon>
        <taxon>Pseudomonadota</taxon>
        <taxon>Alphaproteobacteria</taxon>
        <taxon>Hyphomicrobiales</taxon>
        <taxon>Rhodobiaceae</taxon>
        <taxon>Rhodobium</taxon>
    </lineage>
</organism>
<keyword evidence="4" id="KW-1185">Reference proteome</keyword>
<name>A0A327JU45_9HYPH</name>
<reference evidence="3 4" key="1">
    <citation type="submission" date="2017-07" db="EMBL/GenBank/DDBJ databases">
        <title>Draft Genome Sequences of Select Purple Nonsulfur Bacteria.</title>
        <authorList>
            <person name="Lasarre B."/>
            <person name="Mckinlay J.B."/>
        </authorList>
    </citation>
    <scope>NUCLEOTIDE SEQUENCE [LARGE SCALE GENOMIC DNA]</scope>
    <source>
        <strain evidence="3 4">DSM 11290</strain>
    </source>
</reference>
<accession>A0A327JU45</accession>
<comment type="caution">
    <text evidence="3">The sequence shown here is derived from an EMBL/GenBank/DDBJ whole genome shotgun (WGS) entry which is preliminary data.</text>
</comment>
<evidence type="ECO:0000313" key="4">
    <source>
        <dbReference type="Proteomes" id="UP000249299"/>
    </source>
</evidence>
<dbReference type="OrthoDB" id="8421187at2"/>
<dbReference type="RefSeq" id="WP_111432557.1">
    <property type="nucleotide sequence ID" value="NZ_JACIGG010000006.1"/>
</dbReference>
<feature type="domain" description="Anti-sigma factor NepR" evidence="2">
    <location>
        <begin position="24"/>
        <end position="57"/>
    </location>
</feature>
<proteinExistence type="predicted"/>
<gene>
    <name evidence="3" type="ORF">CH339_01755</name>
</gene>
<feature type="region of interest" description="Disordered" evidence="1">
    <location>
        <begin position="1"/>
        <end position="24"/>
    </location>
</feature>
<dbReference type="InterPro" id="IPR041649">
    <property type="entry name" value="NepR"/>
</dbReference>
<dbReference type="Proteomes" id="UP000249299">
    <property type="component" value="Unassembled WGS sequence"/>
</dbReference>
<evidence type="ECO:0000313" key="3">
    <source>
        <dbReference type="EMBL" id="RAI29767.1"/>
    </source>
</evidence>